<feature type="compositionally biased region" description="Low complexity" evidence="2">
    <location>
        <begin position="95"/>
        <end position="125"/>
    </location>
</feature>
<proteinExistence type="predicted"/>
<dbReference type="AlphaFoldDB" id="A0AAJ0I5X9"/>
<feature type="region of interest" description="Disordered" evidence="2">
    <location>
        <begin position="95"/>
        <end position="148"/>
    </location>
</feature>
<sequence length="291" mass="33562">MDVIKQSRFSLYDVTLGKDITSFVQTIIKNARACEMNTQGQLIAAYEALDGDIQTEITKPDSTTSMDNFLKDIQTRETQNQNQSQPQNRYYQFPQAQHQNQSQQQNQYNQFPQNQRQNQGQQQRQPLVPKNRRLPAPPQQNQQGNLQQPRAYYVNDQGYLVSTEPVNDPTAFQTSVQEVPDQDLSQPNNGTDYEEVQYGEAQQADAHYAEIQPPESEHHDHPDVAWFGTTERSQVNHRCKTCGHSFPSGNKLYNHVRTQHPKLKEPSVLYVNQTQDSNHVVPKNDPRPRHH</sequence>
<feature type="compositionally biased region" description="Low complexity" evidence="2">
    <location>
        <begin position="139"/>
        <end position="148"/>
    </location>
</feature>
<comment type="caution">
    <text evidence="4">The sequence shown here is derived from an EMBL/GenBank/DDBJ whole genome shotgun (WGS) entry which is preliminary data.</text>
</comment>
<keyword evidence="1" id="KW-0479">Metal-binding</keyword>
<keyword evidence="1" id="KW-0863">Zinc-finger</keyword>
<dbReference type="RefSeq" id="XP_062691754.1">
    <property type="nucleotide sequence ID" value="XM_062839753.1"/>
</dbReference>
<feature type="domain" description="C2H2-type" evidence="3">
    <location>
        <begin position="237"/>
        <end position="265"/>
    </location>
</feature>
<organism evidence="4 5">
    <name type="scientific">Neurospora hispaniola</name>
    <dbReference type="NCBI Taxonomy" id="588809"/>
    <lineage>
        <taxon>Eukaryota</taxon>
        <taxon>Fungi</taxon>
        <taxon>Dikarya</taxon>
        <taxon>Ascomycota</taxon>
        <taxon>Pezizomycotina</taxon>
        <taxon>Sordariomycetes</taxon>
        <taxon>Sordariomycetidae</taxon>
        <taxon>Sordariales</taxon>
        <taxon>Sordariaceae</taxon>
        <taxon>Neurospora</taxon>
    </lineage>
</organism>
<name>A0AAJ0I5X9_9PEZI</name>
<evidence type="ECO:0000259" key="3">
    <source>
        <dbReference type="PROSITE" id="PS50157"/>
    </source>
</evidence>
<dbReference type="EMBL" id="JAULSX010000005">
    <property type="protein sequence ID" value="KAK3490571.1"/>
    <property type="molecule type" value="Genomic_DNA"/>
</dbReference>
<gene>
    <name evidence="4" type="ORF">B0T23DRAFT_421015</name>
</gene>
<protein>
    <recommendedName>
        <fullName evidence="3">C2H2-type domain-containing protein</fullName>
    </recommendedName>
</protein>
<feature type="region of interest" description="Disordered" evidence="2">
    <location>
        <begin position="172"/>
        <end position="191"/>
    </location>
</feature>
<keyword evidence="1" id="KW-0862">Zinc</keyword>
<dbReference type="GeneID" id="87877375"/>
<dbReference type="PROSITE" id="PS00028">
    <property type="entry name" value="ZINC_FINGER_C2H2_1"/>
    <property type="match status" value="1"/>
</dbReference>
<dbReference type="GO" id="GO:0008270">
    <property type="term" value="F:zinc ion binding"/>
    <property type="evidence" value="ECO:0007669"/>
    <property type="project" value="UniProtKB-KW"/>
</dbReference>
<accession>A0AAJ0I5X9</accession>
<evidence type="ECO:0000313" key="4">
    <source>
        <dbReference type="EMBL" id="KAK3490571.1"/>
    </source>
</evidence>
<dbReference type="InterPro" id="IPR013087">
    <property type="entry name" value="Znf_C2H2_type"/>
</dbReference>
<feature type="region of interest" description="Disordered" evidence="2">
    <location>
        <begin position="272"/>
        <end position="291"/>
    </location>
</feature>
<evidence type="ECO:0000313" key="5">
    <source>
        <dbReference type="Proteomes" id="UP001285908"/>
    </source>
</evidence>
<evidence type="ECO:0000256" key="2">
    <source>
        <dbReference type="SAM" id="MobiDB-lite"/>
    </source>
</evidence>
<feature type="compositionally biased region" description="Basic and acidic residues" evidence="2">
    <location>
        <begin position="282"/>
        <end position="291"/>
    </location>
</feature>
<dbReference type="PROSITE" id="PS50157">
    <property type="entry name" value="ZINC_FINGER_C2H2_2"/>
    <property type="match status" value="1"/>
</dbReference>
<keyword evidence="5" id="KW-1185">Reference proteome</keyword>
<evidence type="ECO:0000256" key="1">
    <source>
        <dbReference type="PROSITE-ProRule" id="PRU00042"/>
    </source>
</evidence>
<dbReference type="Proteomes" id="UP001285908">
    <property type="component" value="Unassembled WGS sequence"/>
</dbReference>
<reference evidence="4 5" key="1">
    <citation type="journal article" date="2023" name="Mol. Phylogenet. Evol.">
        <title>Genome-scale phylogeny and comparative genomics of the fungal order Sordariales.</title>
        <authorList>
            <person name="Hensen N."/>
            <person name="Bonometti L."/>
            <person name="Westerberg I."/>
            <person name="Brannstrom I.O."/>
            <person name="Guillou S."/>
            <person name="Cros-Aarteil S."/>
            <person name="Calhoun S."/>
            <person name="Haridas S."/>
            <person name="Kuo A."/>
            <person name="Mondo S."/>
            <person name="Pangilinan J."/>
            <person name="Riley R."/>
            <person name="LaButti K."/>
            <person name="Andreopoulos B."/>
            <person name="Lipzen A."/>
            <person name="Chen C."/>
            <person name="Yan M."/>
            <person name="Daum C."/>
            <person name="Ng V."/>
            <person name="Clum A."/>
            <person name="Steindorff A."/>
            <person name="Ohm R.A."/>
            <person name="Martin F."/>
            <person name="Silar P."/>
            <person name="Natvig D.O."/>
            <person name="Lalanne C."/>
            <person name="Gautier V."/>
            <person name="Ament-Velasquez S.L."/>
            <person name="Kruys A."/>
            <person name="Hutchinson M.I."/>
            <person name="Powell A.J."/>
            <person name="Barry K."/>
            <person name="Miller A.N."/>
            <person name="Grigoriev I.V."/>
            <person name="Debuchy R."/>
            <person name="Gladieux P."/>
            <person name="Hiltunen Thoren M."/>
            <person name="Johannesson H."/>
        </authorList>
    </citation>
    <scope>NUCLEOTIDE SEQUENCE [LARGE SCALE GENOMIC DNA]</scope>
    <source>
        <strain evidence="4 5">FGSC 10403</strain>
    </source>
</reference>